<dbReference type="InterPro" id="IPR001845">
    <property type="entry name" value="HTH_ArsR_DNA-bd_dom"/>
</dbReference>
<name>A0ABQ2LD64_9PROT</name>
<sequence length="108" mass="12022">MQHSAQSASEFLRILAHDGRLMILCRLCEGPSSVGALSEALGLRQSTLSQHLAILRREGLVQTKRDGQTIYYSLGDTRTREVIALLYRLFYQADRKDQTAESGPVGKT</sequence>
<evidence type="ECO:0000256" key="2">
    <source>
        <dbReference type="ARBA" id="ARBA00023125"/>
    </source>
</evidence>
<evidence type="ECO:0000256" key="1">
    <source>
        <dbReference type="ARBA" id="ARBA00023015"/>
    </source>
</evidence>
<dbReference type="Pfam" id="PF01022">
    <property type="entry name" value="HTH_5"/>
    <property type="match status" value="1"/>
</dbReference>
<comment type="caution">
    <text evidence="5">The sequence shown here is derived from an EMBL/GenBank/DDBJ whole genome shotgun (WGS) entry which is preliminary data.</text>
</comment>
<dbReference type="InterPro" id="IPR011991">
    <property type="entry name" value="ArsR-like_HTH"/>
</dbReference>
<keyword evidence="3" id="KW-0804">Transcription</keyword>
<proteinExistence type="predicted"/>
<dbReference type="InterPro" id="IPR036390">
    <property type="entry name" value="WH_DNA-bd_sf"/>
</dbReference>
<organism evidence="5 6">
    <name type="scientific">Iodidimonas muriae</name>
    <dbReference type="NCBI Taxonomy" id="261467"/>
    <lineage>
        <taxon>Bacteria</taxon>
        <taxon>Pseudomonadati</taxon>
        <taxon>Pseudomonadota</taxon>
        <taxon>Alphaproteobacteria</taxon>
        <taxon>Iodidimonadales</taxon>
        <taxon>Iodidimonadaceae</taxon>
        <taxon>Iodidimonas</taxon>
    </lineage>
</organism>
<accession>A0ABQ2LD64</accession>
<dbReference type="PROSITE" id="PS50987">
    <property type="entry name" value="HTH_ARSR_2"/>
    <property type="match status" value="1"/>
</dbReference>
<keyword evidence="1" id="KW-0805">Transcription regulation</keyword>
<keyword evidence="6" id="KW-1185">Reference proteome</keyword>
<evidence type="ECO:0000256" key="3">
    <source>
        <dbReference type="ARBA" id="ARBA00023163"/>
    </source>
</evidence>
<dbReference type="CDD" id="cd00090">
    <property type="entry name" value="HTH_ARSR"/>
    <property type="match status" value="1"/>
</dbReference>
<evidence type="ECO:0000313" key="5">
    <source>
        <dbReference type="EMBL" id="GGO11437.1"/>
    </source>
</evidence>
<keyword evidence="2" id="KW-0238">DNA-binding</keyword>
<dbReference type="InterPro" id="IPR051011">
    <property type="entry name" value="Metal_resp_trans_reg"/>
</dbReference>
<evidence type="ECO:0000259" key="4">
    <source>
        <dbReference type="PROSITE" id="PS50987"/>
    </source>
</evidence>
<dbReference type="NCBIfam" id="NF033788">
    <property type="entry name" value="HTH_metalloreg"/>
    <property type="match status" value="1"/>
</dbReference>
<gene>
    <name evidence="5" type="ORF">GCM10007972_15220</name>
</gene>
<reference evidence="6" key="1">
    <citation type="journal article" date="2019" name="Int. J. Syst. Evol. Microbiol.">
        <title>The Global Catalogue of Microorganisms (GCM) 10K type strain sequencing project: providing services to taxonomists for standard genome sequencing and annotation.</title>
        <authorList>
            <consortium name="The Broad Institute Genomics Platform"/>
            <consortium name="The Broad Institute Genome Sequencing Center for Infectious Disease"/>
            <person name="Wu L."/>
            <person name="Ma J."/>
        </authorList>
    </citation>
    <scope>NUCLEOTIDE SEQUENCE [LARGE SCALE GENOMIC DNA]</scope>
    <source>
        <strain evidence="6">JCM 17843</strain>
    </source>
</reference>
<dbReference type="Proteomes" id="UP000602381">
    <property type="component" value="Unassembled WGS sequence"/>
</dbReference>
<dbReference type="InterPro" id="IPR036388">
    <property type="entry name" value="WH-like_DNA-bd_sf"/>
</dbReference>
<feature type="domain" description="HTH arsR-type" evidence="4">
    <location>
        <begin position="1"/>
        <end position="94"/>
    </location>
</feature>
<evidence type="ECO:0000313" key="6">
    <source>
        <dbReference type="Proteomes" id="UP000602381"/>
    </source>
</evidence>
<dbReference type="SUPFAM" id="SSF46785">
    <property type="entry name" value="Winged helix' DNA-binding domain"/>
    <property type="match status" value="1"/>
</dbReference>
<dbReference type="PANTHER" id="PTHR43132">
    <property type="entry name" value="ARSENICAL RESISTANCE OPERON REPRESSOR ARSR-RELATED"/>
    <property type="match status" value="1"/>
</dbReference>
<dbReference type="SMART" id="SM00418">
    <property type="entry name" value="HTH_ARSR"/>
    <property type="match status" value="1"/>
</dbReference>
<dbReference type="RefSeq" id="WP_229773608.1">
    <property type="nucleotide sequence ID" value="NZ_BMOV01000004.1"/>
</dbReference>
<dbReference type="Gene3D" id="1.10.10.10">
    <property type="entry name" value="Winged helix-like DNA-binding domain superfamily/Winged helix DNA-binding domain"/>
    <property type="match status" value="1"/>
</dbReference>
<dbReference type="PRINTS" id="PR00778">
    <property type="entry name" value="HTHARSR"/>
</dbReference>
<dbReference type="PANTHER" id="PTHR43132:SF2">
    <property type="entry name" value="ARSENICAL RESISTANCE OPERON REPRESSOR ARSR-RELATED"/>
    <property type="match status" value="1"/>
</dbReference>
<protein>
    <submittedName>
        <fullName evidence="5">Transcriptional regulator</fullName>
    </submittedName>
</protein>
<dbReference type="EMBL" id="BMOV01000004">
    <property type="protein sequence ID" value="GGO11437.1"/>
    <property type="molecule type" value="Genomic_DNA"/>
</dbReference>